<dbReference type="Proteomes" id="UP001201812">
    <property type="component" value="Unassembled WGS sequence"/>
</dbReference>
<accession>A0AAD4N8F6</accession>
<name>A0AAD4N8F6_9BILA</name>
<evidence type="ECO:0000313" key="2">
    <source>
        <dbReference type="EMBL" id="KAI1714990.1"/>
    </source>
</evidence>
<dbReference type="Pfam" id="PF24342">
    <property type="entry name" value="OB_DEPS-1_2nd"/>
    <property type="match status" value="1"/>
</dbReference>
<keyword evidence="3" id="KW-1185">Reference proteome</keyword>
<dbReference type="AlphaFoldDB" id="A0AAD4N8F6"/>
<feature type="domain" description="P-granule-associated protein DEPS-1 second OB-fold" evidence="1">
    <location>
        <begin position="97"/>
        <end position="168"/>
    </location>
</feature>
<organism evidence="2 3">
    <name type="scientific">Ditylenchus destructor</name>
    <dbReference type="NCBI Taxonomy" id="166010"/>
    <lineage>
        <taxon>Eukaryota</taxon>
        <taxon>Metazoa</taxon>
        <taxon>Ecdysozoa</taxon>
        <taxon>Nematoda</taxon>
        <taxon>Chromadorea</taxon>
        <taxon>Rhabditida</taxon>
        <taxon>Tylenchina</taxon>
        <taxon>Tylenchomorpha</taxon>
        <taxon>Sphaerularioidea</taxon>
        <taxon>Anguinidae</taxon>
        <taxon>Anguininae</taxon>
        <taxon>Ditylenchus</taxon>
    </lineage>
</organism>
<dbReference type="InterPro" id="IPR057143">
    <property type="entry name" value="OB_DEPS-1_2nd"/>
</dbReference>
<dbReference type="EMBL" id="JAKKPZ010000012">
    <property type="protein sequence ID" value="KAI1714990.1"/>
    <property type="molecule type" value="Genomic_DNA"/>
</dbReference>
<proteinExistence type="predicted"/>
<reference evidence="2" key="1">
    <citation type="submission" date="2022-01" db="EMBL/GenBank/DDBJ databases">
        <title>Genome Sequence Resource for Two Populations of Ditylenchus destructor, the Migratory Endoparasitic Phytonematode.</title>
        <authorList>
            <person name="Zhang H."/>
            <person name="Lin R."/>
            <person name="Xie B."/>
        </authorList>
    </citation>
    <scope>NUCLEOTIDE SEQUENCE</scope>
    <source>
        <strain evidence="2">BazhouSP</strain>
    </source>
</reference>
<protein>
    <recommendedName>
        <fullName evidence="1">p-granule-associated protein DEPS-1 second OB-fold domain-containing protein</fullName>
    </recommendedName>
</protein>
<sequence>MAQNPNSGWRTGVIACANISRNIAGIVFCDHRQPLYILPKELFQPTKKDLKTLSKNQINKICTPPGYGVNVTFKADDNRVITQWAKTSHYIDCKFSEEDCMQIITPCVISAEHIRRCWSHLFGVLAIENQRKIRDYMPNVAYRCGINVWIDFHETRIGEDNFISLDSFHPTYICTFSDVKDVYLDDTRETFVRSAPWNRHIPIIIRAADYEEDNVEFIGMPPIDEREGHKTAVCLVVNPRKNLLFCVTFPDEECKLAKYSHNIAMYKPGLLINVDMFPCKHNKCNIIYRYWRNSFSDPLPHDFDTNGDIILLLSVVELDKTNPVYSDIDERKRYFWSGIATLIDDPQNLMPTLNEPEEVWVKYKGASSTPEKFSIVKLGFLLQKKMNNNN</sequence>
<comment type="caution">
    <text evidence="2">The sequence shown here is derived from an EMBL/GenBank/DDBJ whole genome shotgun (WGS) entry which is preliminary data.</text>
</comment>
<gene>
    <name evidence="2" type="ORF">DdX_08267</name>
</gene>
<evidence type="ECO:0000259" key="1">
    <source>
        <dbReference type="Pfam" id="PF24342"/>
    </source>
</evidence>
<evidence type="ECO:0000313" key="3">
    <source>
        <dbReference type="Proteomes" id="UP001201812"/>
    </source>
</evidence>